<feature type="domain" description="Ricin B lectin" evidence="2">
    <location>
        <begin position="52"/>
        <end position="195"/>
    </location>
</feature>
<dbReference type="SMART" id="SM00458">
    <property type="entry name" value="RICIN"/>
    <property type="match status" value="1"/>
</dbReference>
<proteinExistence type="predicted"/>
<evidence type="ECO:0000313" key="4">
    <source>
        <dbReference type="Proteomes" id="UP000007967"/>
    </source>
</evidence>
<sequence length="258" mass="26781">MSFHTITRSTVAVLAMTLGAGTALAGSAHAAPAGSPAKESVTAPAVDLPVGKPRQIVNRVQSKLCLTFAVTPSGIPTAVMLKCTSGKKGKIQQWTYTAEGQLMVSMSKGVGGDLPNGACLDTAADLAKPEGRAPLLVLPCRAGDGQKWEYNKETGALINKASGKALSSMIGVAKQARPTSTVPYTGAKDQKWRPGSIPANTPLSAIIELVNALLEALGLEMPDEYDTQGRELLKAVSGQVPVPDQLKQLPKQMVKAAG</sequence>
<evidence type="ECO:0000256" key="1">
    <source>
        <dbReference type="SAM" id="SignalP"/>
    </source>
</evidence>
<dbReference type="Pfam" id="PF00652">
    <property type="entry name" value="Ricin_B_lectin"/>
    <property type="match status" value="1"/>
</dbReference>
<dbReference type="HOGENOM" id="CLU_1076818_0_0_11"/>
<dbReference type="InterPro" id="IPR035992">
    <property type="entry name" value="Ricin_B-like_lectins"/>
</dbReference>
<dbReference type="Proteomes" id="UP000007967">
    <property type="component" value="Chromosome"/>
</dbReference>
<evidence type="ECO:0000259" key="2">
    <source>
        <dbReference type="SMART" id="SM00458"/>
    </source>
</evidence>
<accession>D2PL04</accession>
<feature type="signal peptide" evidence="1">
    <location>
        <begin position="1"/>
        <end position="30"/>
    </location>
</feature>
<dbReference type="GO" id="GO:0030246">
    <property type="term" value="F:carbohydrate binding"/>
    <property type="evidence" value="ECO:0007669"/>
    <property type="project" value="UniProtKB-KW"/>
</dbReference>
<dbReference type="SUPFAM" id="SSF50370">
    <property type="entry name" value="Ricin B-like lectins"/>
    <property type="match status" value="1"/>
</dbReference>
<organism evidence="3 4">
    <name type="scientific">Kribbella flavida (strain DSM 17836 / JCM 10339 / NBRC 14399)</name>
    <dbReference type="NCBI Taxonomy" id="479435"/>
    <lineage>
        <taxon>Bacteria</taxon>
        <taxon>Bacillati</taxon>
        <taxon>Actinomycetota</taxon>
        <taxon>Actinomycetes</taxon>
        <taxon>Propionibacteriales</taxon>
        <taxon>Kribbellaceae</taxon>
        <taxon>Kribbella</taxon>
    </lineage>
</organism>
<dbReference type="PROSITE" id="PS50231">
    <property type="entry name" value="RICIN_B_LECTIN"/>
    <property type="match status" value="1"/>
</dbReference>
<feature type="chain" id="PRO_5003033145" evidence="1">
    <location>
        <begin position="31"/>
        <end position="258"/>
    </location>
</feature>
<reference evidence="4" key="1">
    <citation type="submission" date="2009-09" db="EMBL/GenBank/DDBJ databases">
        <title>The complete genome of Kribbella flavida DSM 17836.</title>
        <authorList>
            <consortium name="US DOE Joint Genome Institute (JGI-PGF)"/>
            <person name="Lucas S."/>
            <person name="Copeland A."/>
            <person name="Lapidus A."/>
            <person name="Glavina del Rio T."/>
            <person name="Dalin E."/>
            <person name="Tice H."/>
            <person name="Bruce D."/>
            <person name="Goodwin L."/>
            <person name="Pitluck S."/>
            <person name="Kyrpides N."/>
            <person name="Mavromatis K."/>
            <person name="Ivanova N."/>
            <person name="Saunders E."/>
            <person name="Brettin T."/>
            <person name="Detter J.C."/>
            <person name="Han C."/>
            <person name="Larimer F."/>
            <person name="Land M."/>
            <person name="Hauser L."/>
            <person name="Markowitz V."/>
            <person name="Cheng J.-F."/>
            <person name="Hugenholtz P."/>
            <person name="Woyke T."/>
            <person name="Wu D."/>
            <person name="Pukall R."/>
            <person name="Klenk H.-P."/>
            <person name="Eisen J.A."/>
        </authorList>
    </citation>
    <scope>NUCLEOTIDE SEQUENCE [LARGE SCALE GENOMIC DNA]</scope>
    <source>
        <strain evidence="4">DSM 17836 / JCM 10339 / NBRC 14399</strain>
    </source>
</reference>
<keyword evidence="1" id="KW-0732">Signal</keyword>
<dbReference type="Gene3D" id="2.80.10.50">
    <property type="match status" value="1"/>
</dbReference>
<name>D2PL04_KRIFD</name>
<keyword evidence="3" id="KW-0430">Lectin</keyword>
<dbReference type="AlphaFoldDB" id="D2PL04"/>
<dbReference type="EMBL" id="CP001736">
    <property type="protein sequence ID" value="ADB32471.1"/>
    <property type="molecule type" value="Genomic_DNA"/>
</dbReference>
<dbReference type="OrthoDB" id="3819829at2"/>
<gene>
    <name evidence="3" type="ordered locus">Kfla_3413</name>
</gene>
<dbReference type="InterPro" id="IPR000772">
    <property type="entry name" value="Ricin_B_lectin"/>
</dbReference>
<dbReference type="KEGG" id="kfl:Kfla_3413"/>
<protein>
    <submittedName>
        <fullName evidence="3">Ricin B lectin</fullName>
    </submittedName>
</protein>
<keyword evidence="4" id="KW-1185">Reference proteome</keyword>
<evidence type="ECO:0000313" key="3">
    <source>
        <dbReference type="EMBL" id="ADB32471.1"/>
    </source>
</evidence>
<dbReference type="RefSeq" id="WP_012921027.1">
    <property type="nucleotide sequence ID" value="NC_013729.1"/>
</dbReference>
<reference evidence="3 4" key="2">
    <citation type="journal article" date="2010" name="Stand. Genomic Sci.">
        <title>Complete genome sequence of Kribbella flavida type strain (IFO 14399).</title>
        <authorList>
            <person name="Pukall R."/>
            <person name="Lapidus A."/>
            <person name="Glavina Del Rio T."/>
            <person name="Copeland A."/>
            <person name="Tice H."/>
            <person name="Cheng J.-F."/>
            <person name="Lucas S."/>
            <person name="Chen F."/>
            <person name="Nolan M."/>
            <person name="LaButti K."/>
            <person name="Pati A."/>
            <person name="Ivanova N."/>
            <person name="Mavrommatis K."/>
            <person name="Mikhailova N."/>
            <person name="Pitluck S."/>
            <person name="Bruce D."/>
            <person name="Goodwin L."/>
            <person name="Land M."/>
            <person name="Hauser L."/>
            <person name="Chang Y.-J."/>
            <person name="Jeffries C.D."/>
            <person name="Chen A."/>
            <person name="Palaniappan K."/>
            <person name="Chain P."/>
            <person name="Rohde M."/>
            <person name="Goeker M."/>
            <person name="Bristow J."/>
            <person name="Eisen J.A."/>
            <person name="Markowitz V."/>
            <person name="Hugenholtz P."/>
            <person name="Kyrpides N.C."/>
            <person name="Klenk H.-P."/>
            <person name="Brettin T."/>
        </authorList>
    </citation>
    <scope>NUCLEOTIDE SEQUENCE [LARGE SCALE GENOMIC DNA]</scope>
    <source>
        <strain evidence="4">DSM 17836 / JCM 10339 / NBRC 14399</strain>
    </source>
</reference>